<evidence type="ECO:0000256" key="1">
    <source>
        <dbReference type="ARBA" id="ARBA00004141"/>
    </source>
</evidence>
<keyword evidence="10" id="KW-1185">Reference proteome</keyword>
<evidence type="ECO:0000256" key="5">
    <source>
        <dbReference type="ARBA" id="ARBA00038359"/>
    </source>
</evidence>
<reference evidence="9" key="1">
    <citation type="journal article" date="2020" name="Stud. Mycol.">
        <title>101 Dothideomycetes genomes: a test case for predicting lifestyles and emergence of pathogens.</title>
        <authorList>
            <person name="Haridas S."/>
            <person name="Albert R."/>
            <person name="Binder M."/>
            <person name="Bloem J."/>
            <person name="Labutti K."/>
            <person name="Salamov A."/>
            <person name="Andreopoulos B."/>
            <person name="Baker S."/>
            <person name="Barry K."/>
            <person name="Bills G."/>
            <person name="Bluhm B."/>
            <person name="Cannon C."/>
            <person name="Castanera R."/>
            <person name="Culley D."/>
            <person name="Daum C."/>
            <person name="Ezra D."/>
            <person name="Gonzalez J."/>
            <person name="Henrissat B."/>
            <person name="Kuo A."/>
            <person name="Liang C."/>
            <person name="Lipzen A."/>
            <person name="Lutzoni F."/>
            <person name="Magnuson J."/>
            <person name="Mondo S."/>
            <person name="Nolan M."/>
            <person name="Ohm R."/>
            <person name="Pangilinan J."/>
            <person name="Park H.-J."/>
            <person name="Ramirez L."/>
            <person name="Alfaro M."/>
            <person name="Sun H."/>
            <person name="Tritt A."/>
            <person name="Yoshinaga Y."/>
            <person name="Zwiers L.-H."/>
            <person name="Turgeon B."/>
            <person name="Goodwin S."/>
            <person name="Spatafora J."/>
            <person name="Crous P."/>
            <person name="Grigoriev I."/>
        </authorList>
    </citation>
    <scope>NUCLEOTIDE SEQUENCE</scope>
    <source>
        <strain evidence="9">CBS 260.36</strain>
    </source>
</reference>
<dbReference type="InterPro" id="IPR049326">
    <property type="entry name" value="Rhodopsin_dom_fungi"/>
</dbReference>
<feature type="transmembrane region" description="Helical" evidence="7">
    <location>
        <begin position="202"/>
        <end position="222"/>
    </location>
</feature>
<feature type="compositionally biased region" description="Basic and acidic residues" evidence="6">
    <location>
        <begin position="396"/>
        <end position="406"/>
    </location>
</feature>
<dbReference type="PANTHER" id="PTHR33048">
    <property type="entry name" value="PTH11-LIKE INTEGRAL MEMBRANE PROTEIN (AFU_ORTHOLOGUE AFUA_5G11245)"/>
    <property type="match status" value="1"/>
</dbReference>
<proteinExistence type="inferred from homology"/>
<keyword evidence="4 7" id="KW-0472">Membrane</keyword>
<dbReference type="PANTHER" id="PTHR33048:SF47">
    <property type="entry name" value="INTEGRAL MEMBRANE PROTEIN-RELATED"/>
    <property type="match status" value="1"/>
</dbReference>
<feature type="compositionally biased region" description="Basic and acidic residues" evidence="6">
    <location>
        <begin position="284"/>
        <end position="293"/>
    </location>
</feature>
<evidence type="ECO:0000313" key="9">
    <source>
        <dbReference type="EMBL" id="KAF2152879.1"/>
    </source>
</evidence>
<feature type="transmembrane region" description="Helical" evidence="7">
    <location>
        <begin position="88"/>
        <end position="112"/>
    </location>
</feature>
<comment type="similarity">
    <text evidence="5">Belongs to the SAT4 family.</text>
</comment>
<accession>A0A9P4MK85</accession>
<name>A0A9P4MK85_9PEZI</name>
<dbReference type="InterPro" id="IPR052337">
    <property type="entry name" value="SAT4-like"/>
</dbReference>
<feature type="transmembrane region" description="Helical" evidence="7">
    <location>
        <begin position="124"/>
        <end position="147"/>
    </location>
</feature>
<dbReference type="AlphaFoldDB" id="A0A9P4MK85"/>
<sequence length="413" mass="46353">MHGIPNPRGDAGRAWVLTLFALSTLVYWARMLTRIFIIKAPGWDDAAATIAWLFNIGLVVAECLEVHFGVGLHMAQIPLPQLQDLLKAFWTSILCYNLTLFFTKVAVIAQYLRFFTQPTFRKVTYAVLAFTVTVSLYAVITSIILCIPVQSFWDFSVKQKFCMPHAVSWYSIAALNVLNDIMIIILPMPILKGLNMPFRQRIALMLVFALGSFVCLISFIRIKQLHDVSFSPDISYFNVSASTWSAVECSVAIICASLPALKATATRYFPRLFNSIHGSNRRPSSSDHADRPSAHRNWGRKNGFGFSSRSSERTKISAVRSAEAEGPYSELRQLNSSGQHIDEERQSPSDGQIGVTTVMNQRVEHLNPRDRGYPAANNLYHAGNNGSENVLFPPTDLEKAQGDKHHNFTYYRP</sequence>
<feature type="transmembrane region" description="Helical" evidence="7">
    <location>
        <begin position="242"/>
        <end position="261"/>
    </location>
</feature>
<comment type="caution">
    <text evidence="9">The sequence shown here is derived from an EMBL/GenBank/DDBJ whole genome shotgun (WGS) entry which is preliminary data.</text>
</comment>
<evidence type="ECO:0000256" key="4">
    <source>
        <dbReference type="ARBA" id="ARBA00023136"/>
    </source>
</evidence>
<evidence type="ECO:0000256" key="7">
    <source>
        <dbReference type="SAM" id="Phobius"/>
    </source>
</evidence>
<dbReference type="OrthoDB" id="444631at2759"/>
<evidence type="ECO:0000256" key="2">
    <source>
        <dbReference type="ARBA" id="ARBA00022692"/>
    </source>
</evidence>
<keyword evidence="2 7" id="KW-0812">Transmembrane</keyword>
<gene>
    <name evidence="9" type="ORF">K461DRAFT_254809</name>
</gene>
<evidence type="ECO:0000256" key="3">
    <source>
        <dbReference type="ARBA" id="ARBA00022989"/>
    </source>
</evidence>
<protein>
    <recommendedName>
        <fullName evidence="8">Rhodopsin domain-containing protein</fullName>
    </recommendedName>
</protein>
<evidence type="ECO:0000313" key="10">
    <source>
        <dbReference type="Proteomes" id="UP000799439"/>
    </source>
</evidence>
<evidence type="ECO:0000259" key="8">
    <source>
        <dbReference type="Pfam" id="PF20684"/>
    </source>
</evidence>
<feature type="domain" description="Rhodopsin" evidence="8">
    <location>
        <begin position="29"/>
        <end position="264"/>
    </location>
</feature>
<dbReference type="GO" id="GO:0016020">
    <property type="term" value="C:membrane"/>
    <property type="evidence" value="ECO:0007669"/>
    <property type="project" value="UniProtKB-SubCell"/>
</dbReference>
<feature type="transmembrane region" description="Helical" evidence="7">
    <location>
        <begin position="167"/>
        <end position="190"/>
    </location>
</feature>
<evidence type="ECO:0000256" key="6">
    <source>
        <dbReference type="SAM" id="MobiDB-lite"/>
    </source>
</evidence>
<dbReference type="EMBL" id="ML996085">
    <property type="protein sequence ID" value="KAF2152879.1"/>
    <property type="molecule type" value="Genomic_DNA"/>
</dbReference>
<keyword evidence="3 7" id="KW-1133">Transmembrane helix</keyword>
<feature type="transmembrane region" description="Helical" evidence="7">
    <location>
        <begin position="50"/>
        <end position="68"/>
    </location>
</feature>
<feature type="transmembrane region" description="Helical" evidence="7">
    <location>
        <begin position="12"/>
        <end position="29"/>
    </location>
</feature>
<comment type="subcellular location">
    <subcellularLocation>
        <location evidence="1">Membrane</location>
        <topology evidence="1">Multi-pass membrane protein</topology>
    </subcellularLocation>
</comment>
<organism evidence="9 10">
    <name type="scientific">Myriangium duriaei CBS 260.36</name>
    <dbReference type="NCBI Taxonomy" id="1168546"/>
    <lineage>
        <taxon>Eukaryota</taxon>
        <taxon>Fungi</taxon>
        <taxon>Dikarya</taxon>
        <taxon>Ascomycota</taxon>
        <taxon>Pezizomycotina</taxon>
        <taxon>Dothideomycetes</taxon>
        <taxon>Dothideomycetidae</taxon>
        <taxon>Myriangiales</taxon>
        <taxon>Myriangiaceae</taxon>
        <taxon>Myriangium</taxon>
    </lineage>
</organism>
<feature type="region of interest" description="Disordered" evidence="6">
    <location>
        <begin position="368"/>
        <end position="413"/>
    </location>
</feature>
<feature type="region of interest" description="Disordered" evidence="6">
    <location>
        <begin position="279"/>
        <end position="329"/>
    </location>
</feature>
<dbReference type="Proteomes" id="UP000799439">
    <property type="component" value="Unassembled WGS sequence"/>
</dbReference>
<dbReference type="Pfam" id="PF20684">
    <property type="entry name" value="Fung_rhodopsin"/>
    <property type="match status" value="1"/>
</dbReference>